<name>A0A9X3ENM1_9BACT</name>
<gene>
    <name evidence="2" type="ORF">OV079_17895</name>
</gene>
<comment type="caution">
    <text evidence="2">The sequence shown here is derived from an EMBL/GenBank/DDBJ whole genome shotgun (WGS) entry which is preliminary data.</text>
</comment>
<dbReference type="EMBL" id="JAPNKE010000002">
    <property type="protein sequence ID" value="MCY1007388.1"/>
    <property type="molecule type" value="Genomic_DNA"/>
</dbReference>
<accession>A0A9X3ENM1</accession>
<dbReference type="Pfam" id="PF13454">
    <property type="entry name" value="NAD_binding_9"/>
    <property type="match status" value="1"/>
</dbReference>
<dbReference type="InterPro" id="IPR038732">
    <property type="entry name" value="HpyO/CreE_NAD-binding"/>
</dbReference>
<dbReference type="Gene3D" id="3.50.50.60">
    <property type="entry name" value="FAD/NAD(P)-binding domain"/>
    <property type="match status" value="2"/>
</dbReference>
<dbReference type="InterPro" id="IPR052189">
    <property type="entry name" value="L-asp_N-monooxygenase_NS-form"/>
</dbReference>
<proteinExistence type="predicted"/>
<evidence type="ECO:0000313" key="2">
    <source>
        <dbReference type="EMBL" id="MCY1007388.1"/>
    </source>
</evidence>
<organism evidence="2 3">
    <name type="scientific">Nannocystis pusilla</name>
    <dbReference type="NCBI Taxonomy" id="889268"/>
    <lineage>
        <taxon>Bacteria</taxon>
        <taxon>Pseudomonadati</taxon>
        <taxon>Myxococcota</taxon>
        <taxon>Polyangia</taxon>
        <taxon>Nannocystales</taxon>
        <taxon>Nannocystaceae</taxon>
        <taxon>Nannocystis</taxon>
    </lineage>
</organism>
<feature type="domain" description="FAD-dependent urate hydroxylase HpyO/Asp monooxygenase CreE-like FAD/NAD(P)-binding" evidence="1">
    <location>
        <begin position="10"/>
        <end position="151"/>
    </location>
</feature>
<keyword evidence="3" id="KW-1185">Reference proteome</keyword>
<dbReference type="SUPFAM" id="SSF51905">
    <property type="entry name" value="FAD/NAD(P)-binding domain"/>
    <property type="match status" value="1"/>
</dbReference>
<dbReference type="PRINTS" id="PR00368">
    <property type="entry name" value="FADPNR"/>
</dbReference>
<evidence type="ECO:0000313" key="3">
    <source>
        <dbReference type="Proteomes" id="UP001150924"/>
    </source>
</evidence>
<dbReference type="AlphaFoldDB" id="A0A9X3ENM1"/>
<sequence length="451" mass="47592">MPSASAPAVVVVGAGFCGAAVAWHLARAGGPRVTLVDARGEFGPGLAYRTADPRHLLNTPAGRMSALADDPDHFVRWARTRDPSASGGSFLPRGVYGDYLRQLVAAAGPAITCLSGHVVDVAPPGPAGPAVLALADGTRLAADHVVLALGNLPPRLPAGLDARVRADPRYVHDPWTAPGPAIARDAAVLVFGTGLSALDLALGLAGAGHRGPVHLLSRHGLLPQAHRAPARPPDPHPPAYTDWPATARGALHALRMAARTEAARGGDWRDLLADLRPVTQAIWRRWPACERERFVRHLRVYWEAHRHRAAPATAAAIAELRASGRLRVHAGRIEDMSLGTDAITATIRPRGETTRVHLRVAALLNATGPAPDSRDCDDPLLRALIARGLLVPDPLGASIADDGAVIDAHGQASSWLHAVGSLRRPQLWETTAVLELAPQCQALAERLRGQS</sequence>
<dbReference type="Proteomes" id="UP001150924">
    <property type="component" value="Unassembled WGS sequence"/>
</dbReference>
<protein>
    <submittedName>
        <fullName evidence="2">FAD-dependent oxidoreductase</fullName>
    </submittedName>
</protein>
<dbReference type="PANTHER" id="PTHR40254:SF1">
    <property type="entry name" value="BLR0577 PROTEIN"/>
    <property type="match status" value="1"/>
</dbReference>
<evidence type="ECO:0000259" key="1">
    <source>
        <dbReference type="Pfam" id="PF13454"/>
    </source>
</evidence>
<reference evidence="2" key="1">
    <citation type="submission" date="2022-11" db="EMBL/GenBank/DDBJ databases">
        <title>Minimal conservation of predation-associated metabolite biosynthetic gene clusters underscores biosynthetic potential of Myxococcota including descriptions for ten novel species: Archangium lansinium sp. nov., Myxococcus landrumus sp. nov., Nannocystis bai.</title>
        <authorList>
            <person name="Ahearne A."/>
            <person name="Stevens C."/>
            <person name="Phillips K."/>
        </authorList>
    </citation>
    <scope>NUCLEOTIDE SEQUENCE</scope>
    <source>
        <strain evidence="2">Na p29</strain>
    </source>
</reference>
<dbReference type="InterPro" id="IPR036188">
    <property type="entry name" value="FAD/NAD-bd_sf"/>
</dbReference>
<dbReference type="PANTHER" id="PTHR40254">
    <property type="entry name" value="BLR0577 PROTEIN"/>
    <property type="match status" value="1"/>
</dbReference>
<dbReference type="RefSeq" id="WP_267770006.1">
    <property type="nucleotide sequence ID" value="NZ_JAPNKE010000002.1"/>
</dbReference>